<reference evidence="3" key="1">
    <citation type="submission" date="2022-07" db="EMBL/GenBank/DDBJ databases">
        <title>Ectorhizobium quercum gen.nov., sp. nov.</title>
        <authorList>
            <person name="Ma T."/>
            <person name="Li Y."/>
        </authorList>
    </citation>
    <scope>NUCLEOTIDE SEQUENCE</scope>
    <source>
        <strain evidence="3">BDR2-2</strain>
    </source>
</reference>
<proteinExistence type="predicted"/>
<dbReference type="AlphaFoldDB" id="A0AAE3MXG0"/>
<keyword evidence="2" id="KW-0812">Transmembrane</keyword>
<evidence type="ECO:0000256" key="1">
    <source>
        <dbReference type="SAM" id="MobiDB-lite"/>
    </source>
</evidence>
<evidence type="ECO:0000313" key="3">
    <source>
        <dbReference type="EMBL" id="MCX8996046.1"/>
    </source>
</evidence>
<organism evidence="3 4">
    <name type="scientific">Ectorhizobium quercum</name>
    <dbReference type="NCBI Taxonomy" id="2965071"/>
    <lineage>
        <taxon>Bacteria</taxon>
        <taxon>Pseudomonadati</taxon>
        <taxon>Pseudomonadota</taxon>
        <taxon>Alphaproteobacteria</taxon>
        <taxon>Hyphomicrobiales</taxon>
        <taxon>Rhizobiaceae</taxon>
        <taxon>Ectorhizobium</taxon>
    </lineage>
</organism>
<feature type="transmembrane region" description="Helical" evidence="2">
    <location>
        <begin position="38"/>
        <end position="59"/>
    </location>
</feature>
<gene>
    <name evidence="3" type="ORF">NOF55_02915</name>
</gene>
<feature type="region of interest" description="Disordered" evidence="1">
    <location>
        <begin position="64"/>
        <end position="108"/>
    </location>
</feature>
<sequence length="224" mass="24309">MRRSTEAFAQYIARPGPENRPGAWARLRLWLRDHANRLVPVAAGACAVAIGVIVAMPMLRSPLPSTAEAPTTVSRQRAPDIADEQSAQPGTRMGIRPAPVPMPRTVDPQSQPVLERYSFGDFELGVINTPDTVAIYLLEGNLQRQLEITRKDAGVTGAITDAFTYQPGSEAPQLLLIRFRLGEDEGWKVFARSGAGYAFSSEMTAIAENAPDRAEAERRLGGAP</sequence>
<evidence type="ECO:0000256" key="2">
    <source>
        <dbReference type="SAM" id="Phobius"/>
    </source>
</evidence>
<dbReference type="EMBL" id="JANFPI010000001">
    <property type="protein sequence ID" value="MCX8996046.1"/>
    <property type="molecule type" value="Genomic_DNA"/>
</dbReference>
<name>A0AAE3MXG0_9HYPH</name>
<keyword evidence="2" id="KW-0472">Membrane</keyword>
<comment type="caution">
    <text evidence="3">The sequence shown here is derived from an EMBL/GenBank/DDBJ whole genome shotgun (WGS) entry which is preliminary data.</text>
</comment>
<accession>A0AAE3MXG0</accession>
<evidence type="ECO:0000313" key="4">
    <source>
        <dbReference type="Proteomes" id="UP001208771"/>
    </source>
</evidence>
<dbReference type="RefSeq" id="WP_306409805.1">
    <property type="nucleotide sequence ID" value="NZ_JANFPI010000001.1"/>
</dbReference>
<protein>
    <submittedName>
        <fullName evidence="3">Uncharacterized protein</fullName>
    </submittedName>
</protein>
<dbReference type="Proteomes" id="UP001208771">
    <property type="component" value="Unassembled WGS sequence"/>
</dbReference>
<keyword evidence="2" id="KW-1133">Transmembrane helix</keyword>
<keyword evidence="4" id="KW-1185">Reference proteome</keyword>